<dbReference type="Pfam" id="PF10324">
    <property type="entry name" value="7TM_GPCR_Srw"/>
    <property type="match status" value="1"/>
</dbReference>
<reference evidence="7" key="1">
    <citation type="submission" date="2007-07" db="EMBL/GenBank/DDBJ databases">
        <title>PCAP assembly of the Caenorhabditis remanei genome.</title>
        <authorList>
            <consortium name="The Caenorhabditis remanei Sequencing Consortium"/>
            <person name="Wilson R.K."/>
        </authorList>
    </citation>
    <scope>NUCLEOTIDE SEQUENCE [LARGE SCALE GENOMIC DNA]</scope>
    <source>
        <strain evidence="7">PB4641</strain>
    </source>
</reference>
<dbReference type="InterPro" id="IPR019427">
    <property type="entry name" value="7TM_GPCR_serpentine_rcpt_Srw"/>
</dbReference>
<gene>
    <name evidence="7" type="ORF">CRE_09138</name>
</gene>
<dbReference type="OMA" id="CCAISSQ"/>
<organism evidence="8">
    <name type="scientific">Caenorhabditis remanei</name>
    <name type="common">Caenorhabditis vulgaris</name>
    <dbReference type="NCBI Taxonomy" id="31234"/>
    <lineage>
        <taxon>Eukaryota</taxon>
        <taxon>Metazoa</taxon>
        <taxon>Ecdysozoa</taxon>
        <taxon>Nematoda</taxon>
        <taxon>Chromadorea</taxon>
        <taxon>Rhabditida</taxon>
        <taxon>Rhabditina</taxon>
        <taxon>Rhabditomorpha</taxon>
        <taxon>Rhabditoidea</taxon>
        <taxon>Rhabditidae</taxon>
        <taxon>Peloderinae</taxon>
        <taxon>Caenorhabditis</taxon>
    </lineage>
</organism>
<feature type="transmembrane region" description="Helical" evidence="5">
    <location>
        <begin position="157"/>
        <end position="176"/>
    </location>
</feature>
<dbReference type="OrthoDB" id="10551922at2759"/>
<dbReference type="GO" id="GO:0016020">
    <property type="term" value="C:membrane"/>
    <property type="evidence" value="ECO:0007669"/>
    <property type="project" value="UniProtKB-SubCell"/>
</dbReference>
<evidence type="ECO:0000313" key="8">
    <source>
        <dbReference type="Proteomes" id="UP000008281"/>
    </source>
</evidence>
<dbReference type="eggNOG" id="ENOG502R0YC">
    <property type="taxonomic scope" value="Eukaryota"/>
</dbReference>
<feature type="transmembrane region" description="Helical" evidence="5">
    <location>
        <begin position="37"/>
        <end position="54"/>
    </location>
</feature>
<feature type="transmembrane region" description="Helical" evidence="5">
    <location>
        <begin position="287"/>
        <end position="308"/>
    </location>
</feature>
<dbReference type="GO" id="GO:0008528">
    <property type="term" value="F:G protein-coupled peptide receptor activity"/>
    <property type="evidence" value="ECO:0007669"/>
    <property type="project" value="InterPro"/>
</dbReference>
<protein>
    <recommendedName>
        <fullName evidence="6">G-protein coupled receptors family 1 profile domain-containing protein</fullName>
    </recommendedName>
</protein>
<keyword evidence="8" id="KW-1185">Reference proteome</keyword>
<dbReference type="CDD" id="cd14978">
    <property type="entry name" value="7tmA_FMRFamide_R-like"/>
    <property type="match status" value="1"/>
</dbReference>
<evidence type="ECO:0000259" key="6">
    <source>
        <dbReference type="PROSITE" id="PS50262"/>
    </source>
</evidence>
<proteinExistence type="predicted"/>
<evidence type="ECO:0000256" key="3">
    <source>
        <dbReference type="ARBA" id="ARBA00022989"/>
    </source>
</evidence>
<dbReference type="Proteomes" id="UP000008281">
    <property type="component" value="Unassembled WGS sequence"/>
</dbReference>
<feature type="domain" description="G-protein coupled receptors family 1 profile" evidence="6">
    <location>
        <begin position="46"/>
        <end position="342"/>
    </location>
</feature>
<evidence type="ECO:0000313" key="7">
    <source>
        <dbReference type="EMBL" id="EFO94967.1"/>
    </source>
</evidence>
<dbReference type="SUPFAM" id="SSF81321">
    <property type="entry name" value="Family A G protein-coupled receptor-like"/>
    <property type="match status" value="1"/>
</dbReference>
<dbReference type="InParanoid" id="E3LJI9"/>
<accession>E3LJI9</accession>
<keyword evidence="4 5" id="KW-0472">Membrane</keyword>
<dbReference type="PROSITE" id="PS50262">
    <property type="entry name" value="G_PROTEIN_RECEP_F1_2"/>
    <property type="match status" value="1"/>
</dbReference>
<comment type="subcellular location">
    <subcellularLocation>
        <location evidence="1">Membrane</location>
    </subcellularLocation>
</comment>
<evidence type="ECO:0000256" key="2">
    <source>
        <dbReference type="ARBA" id="ARBA00022692"/>
    </source>
</evidence>
<keyword evidence="3 5" id="KW-1133">Transmembrane helix</keyword>
<dbReference type="HOGENOM" id="CLU_043715_0_0_1"/>
<dbReference type="InterPro" id="IPR017452">
    <property type="entry name" value="GPCR_Rhodpsn_7TM"/>
</dbReference>
<dbReference type="STRING" id="31234.E3LJI9"/>
<dbReference type="PANTHER" id="PTHR22751">
    <property type="entry name" value="G-PROTEIN COUPLED RECEPTOR-RELATED"/>
    <property type="match status" value="1"/>
</dbReference>
<dbReference type="AlphaFoldDB" id="E3LJI9"/>
<sequence length="383" mass="43297">MSENSTCEMYQDIDDPIMCSIGVGIFQFSEYVNTNKYILAIFGVVINSFHLFILTRKSMRSNCINLLMIAVSICDIYNMMYIVHVKINYISAYDQCKPPESYFQVFLNHIMNILNGLLRRLSSWLGILMAAIRYFAIKYPMSPTIDVISRPLFAGKSTFLTLLISALVSFLYWVHFSVQPVFLWKPVEELVHLICLEIILNLCRCGFIDNYTVAIYGAELSEFIQEYPSILGICQSADGLSQVIPAVTLPVLTFLLIKQLDITEKNRSNFLKSQKNNENSKTDTTKMIMMMTIASTLAEGPIGVLPIVEIFACPFLMVISANLMVIFGAVVALNTSTHCFVCCAISSQYRKTVTQVFLWENHSRTQKQVSCIGTSMRITPLLV</sequence>
<evidence type="ECO:0000256" key="1">
    <source>
        <dbReference type="ARBA" id="ARBA00004370"/>
    </source>
</evidence>
<feature type="transmembrane region" description="Helical" evidence="5">
    <location>
        <begin position="66"/>
        <end position="84"/>
    </location>
</feature>
<keyword evidence="2 5" id="KW-0812">Transmembrane</keyword>
<evidence type="ECO:0000256" key="5">
    <source>
        <dbReference type="SAM" id="Phobius"/>
    </source>
</evidence>
<name>E3LJI9_CAERE</name>
<evidence type="ECO:0000256" key="4">
    <source>
        <dbReference type="ARBA" id="ARBA00023136"/>
    </source>
</evidence>
<dbReference type="EMBL" id="DS268409">
    <property type="protein sequence ID" value="EFO94967.1"/>
    <property type="molecule type" value="Genomic_DNA"/>
</dbReference>
<dbReference type="PANTHER" id="PTHR22751:SF54">
    <property type="entry name" value="G-PROTEIN COUPLED RECEPTORS FAMILY 1 PROFILE DOMAIN-CONTAINING PROTEIN"/>
    <property type="match status" value="1"/>
</dbReference>
<dbReference type="Gene3D" id="1.20.1070.10">
    <property type="entry name" value="Rhodopsin 7-helix transmembrane proteins"/>
    <property type="match status" value="1"/>
</dbReference>
<feature type="transmembrane region" description="Helical" evidence="5">
    <location>
        <begin position="117"/>
        <end position="136"/>
    </location>
</feature>